<dbReference type="EMBL" id="MN740286">
    <property type="protein sequence ID" value="QHT97991.1"/>
    <property type="molecule type" value="Genomic_DNA"/>
</dbReference>
<feature type="transmembrane region" description="Helical" evidence="2">
    <location>
        <begin position="199"/>
        <end position="219"/>
    </location>
</feature>
<proteinExistence type="predicted"/>
<feature type="transmembrane region" description="Helical" evidence="2">
    <location>
        <begin position="132"/>
        <end position="148"/>
    </location>
</feature>
<evidence type="ECO:0000256" key="2">
    <source>
        <dbReference type="SAM" id="Phobius"/>
    </source>
</evidence>
<feature type="region of interest" description="Disordered" evidence="1">
    <location>
        <begin position="1"/>
        <end position="106"/>
    </location>
</feature>
<keyword evidence="2" id="KW-1133">Transmembrane helix</keyword>
<organism evidence="3">
    <name type="scientific">viral metagenome</name>
    <dbReference type="NCBI Taxonomy" id="1070528"/>
    <lineage>
        <taxon>unclassified sequences</taxon>
        <taxon>metagenomes</taxon>
        <taxon>organismal metagenomes</taxon>
    </lineage>
</organism>
<feature type="compositionally biased region" description="Low complexity" evidence="1">
    <location>
        <begin position="28"/>
        <end position="79"/>
    </location>
</feature>
<keyword evidence="2" id="KW-0812">Transmembrane</keyword>
<sequence>MYSGGAIIDQIQDSTVTGTPVTNTFSRPDTGSGSMGDTSMSSMGSMGSPPMGSPPMGSTDSPPMGSTDSPPMGSMGSPPVDKMDNTSTTATDGGNPPNPPNPPIIEEDAVDVVRPPAPPPPAPKDESYAQEYSIFFIIYILIGFMYMIHSGVDLPTELNNWLYKNPHYINMTLSTLYFALSIVYITYFHPKKESKNTEMYTRFIAVAIVATIMMGWYKIYRKQSMSSMTSDPMPLSATQPLGF</sequence>
<name>A0A6C0IXF7_9ZZZZ</name>
<evidence type="ECO:0000313" key="3">
    <source>
        <dbReference type="EMBL" id="QHT97991.1"/>
    </source>
</evidence>
<feature type="transmembrane region" description="Helical" evidence="2">
    <location>
        <begin position="168"/>
        <end position="187"/>
    </location>
</feature>
<protein>
    <submittedName>
        <fullName evidence="3">Uncharacterized protein</fullName>
    </submittedName>
</protein>
<evidence type="ECO:0000256" key="1">
    <source>
        <dbReference type="SAM" id="MobiDB-lite"/>
    </source>
</evidence>
<keyword evidence="2" id="KW-0472">Membrane</keyword>
<feature type="compositionally biased region" description="Polar residues" evidence="1">
    <location>
        <begin position="11"/>
        <end position="27"/>
    </location>
</feature>
<reference evidence="3" key="1">
    <citation type="journal article" date="2020" name="Nature">
        <title>Giant virus diversity and host interactions through global metagenomics.</title>
        <authorList>
            <person name="Schulz F."/>
            <person name="Roux S."/>
            <person name="Paez-Espino D."/>
            <person name="Jungbluth S."/>
            <person name="Walsh D.A."/>
            <person name="Denef V.J."/>
            <person name="McMahon K.D."/>
            <person name="Konstantinidis K.T."/>
            <person name="Eloe-Fadrosh E.A."/>
            <person name="Kyrpides N.C."/>
            <person name="Woyke T."/>
        </authorList>
    </citation>
    <scope>NUCLEOTIDE SEQUENCE</scope>
    <source>
        <strain evidence="3">GVMAG-M-3300025626-8</strain>
    </source>
</reference>
<accession>A0A6C0IXF7</accession>
<dbReference type="AlphaFoldDB" id="A0A6C0IXF7"/>